<name>A0A968GD09_9SPIO</name>
<protein>
    <submittedName>
        <fullName evidence="1">DUF4912 domain-containing protein</fullName>
    </submittedName>
</protein>
<evidence type="ECO:0000313" key="1">
    <source>
        <dbReference type="EMBL" id="NIZ41201.1"/>
    </source>
</evidence>
<dbReference type="Proteomes" id="UP000711995">
    <property type="component" value="Unassembled WGS sequence"/>
</dbReference>
<gene>
    <name evidence="1" type="ORF">HCT14_06755</name>
</gene>
<dbReference type="InterPro" id="IPR032585">
    <property type="entry name" value="DUF4912"/>
</dbReference>
<dbReference type="Pfam" id="PF16258">
    <property type="entry name" value="DUF4912"/>
    <property type="match status" value="1"/>
</dbReference>
<accession>A0A968GD09</accession>
<dbReference type="RefSeq" id="WP_167700769.1">
    <property type="nucleotide sequence ID" value="NZ_CP118174.1"/>
</dbReference>
<dbReference type="EMBL" id="JAATLJ010000001">
    <property type="protein sequence ID" value="NIZ41201.1"/>
    <property type="molecule type" value="Genomic_DNA"/>
</dbReference>
<proteinExistence type="predicted"/>
<organism evidence="1 2">
    <name type="scientific">Entomospira entomophila</name>
    <dbReference type="NCBI Taxonomy" id="2719988"/>
    <lineage>
        <taxon>Bacteria</taxon>
        <taxon>Pseudomonadati</taxon>
        <taxon>Spirochaetota</taxon>
        <taxon>Spirochaetia</taxon>
        <taxon>Spirochaetales</taxon>
        <taxon>Spirochaetaceae</taxon>
        <taxon>Entomospira</taxon>
    </lineage>
</organism>
<sequence length="189" mass="22332">MHRERLQSLSDQELLRIATDQNIVSDEVFDRDFLIEEIYASLVDPFYEENLSASLLAKRYEFTDTIDYTTPVAEESFMQEFMHEQHLYLAVHSPQWLFVDWHISANVMQEITASPHFQALYLRLFALQKDTFGYELLESLDVEIDMFNGRQYLTLPERRAHYKVIIVADLMDRERILAESVITFLIGKN</sequence>
<evidence type="ECO:0000313" key="2">
    <source>
        <dbReference type="Proteomes" id="UP000711995"/>
    </source>
</evidence>
<keyword evidence="2" id="KW-1185">Reference proteome</keyword>
<comment type="caution">
    <text evidence="1">The sequence shown here is derived from an EMBL/GenBank/DDBJ whole genome shotgun (WGS) entry which is preliminary data.</text>
</comment>
<reference evidence="1 2" key="1">
    <citation type="submission" date="2020-03" db="EMBL/GenBank/DDBJ databases">
        <title>Spirochaetal bacteria isolated from arthropods constitute a novel genus Entomospira genus novum within the order Spirochaetales.</title>
        <authorList>
            <person name="Grana-Miraglia L."/>
            <person name="Sikutova S."/>
            <person name="Fingerle V."/>
            <person name="Sing A."/>
            <person name="Castillo-Ramirez S."/>
            <person name="Margos G."/>
            <person name="Rudolf I."/>
        </authorList>
    </citation>
    <scope>NUCLEOTIDE SEQUENCE [LARGE SCALE GENOMIC DNA]</scope>
    <source>
        <strain evidence="1 2">BR193</strain>
    </source>
</reference>
<dbReference type="AlphaFoldDB" id="A0A968GD09"/>